<evidence type="ECO:0000256" key="4">
    <source>
        <dbReference type="ARBA" id="ARBA00023002"/>
    </source>
</evidence>
<name>A0ABN3DZ91_9MICO</name>
<dbReference type="Gene3D" id="3.40.50.720">
    <property type="entry name" value="NAD(P)-binding Rossmann-like Domain"/>
    <property type="match status" value="1"/>
</dbReference>
<protein>
    <submittedName>
        <fullName evidence="7">Zinc-dependent dehydrogenase</fullName>
    </submittedName>
</protein>
<dbReference type="SMART" id="SM00829">
    <property type="entry name" value="PKS_ER"/>
    <property type="match status" value="1"/>
</dbReference>
<dbReference type="InterPro" id="IPR013149">
    <property type="entry name" value="ADH-like_C"/>
</dbReference>
<dbReference type="SUPFAM" id="SSF50129">
    <property type="entry name" value="GroES-like"/>
    <property type="match status" value="1"/>
</dbReference>
<organism evidence="7 8">
    <name type="scientific">Herbiconiux moechotypicola</name>
    <dbReference type="NCBI Taxonomy" id="637393"/>
    <lineage>
        <taxon>Bacteria</taxon>
        <taxon>Bacillati</taxon>
        <taxon>Actinomycetota</taxon>
        <taxon>Actinomycetes</taxon>
        <taxon>Micrococcales</taxon>
        <taxon>Microbacteriaceae</taxon>
        <taxon>Herbiconiux</taxon>
    </lineage>
</organism>
<feature type="domain" description="Enoyl reductase (ER)" evidence="6">
    <location>
        <begin position="10"/>
        <end position="344"/>
    </location>
</feature>
<evidence type="ECO:0000256" key="1">
    <source>
        <dbReference type="ARBA" id="ARBA00001947"/>
    </source>
</evidence>
<evidence type="ECO:0000256" key="2">
    <source>
        <dbReference type="ARBA" id="ARBA00022723"/>
    </source>
</evidence>
<keyword evidence="3 5" id="KW-0862">Zinc</keyword>
<evidence type="ECO:0000313" key="8">
    <source>
        <dbReference type="Proteomes" id="UP001500929"/>
    </source>
</evidence>
<evidence type="ECO:0000313" key="7">
    <source>
        <dbReference type="EMBL" id="GAA2245014.1"/>
    </source>
</evidence>
<evidence type="ECO:0000259" key="6">
    <source>
        <dbReference type="SMART" id="SM00829"/>
    </source>
</evidence>
<dbReference type="PROSITE" id="PS00059">
    <property type="entry name" value="ADH_ZINC"/>
    <property type="match status" value="1"/>
</dbReference>
<keyword evidence="2 5" id="KW-0479">Metal-binding</keyword>
<dbReference type="InterPro" id="IPR013154">
    <property type="entry name" value="ADH-like_N"/>
</dbReference>
<dbReference type="Pfam" id="PF08240">
    <property type="entry name" value="ADH_N"/>
    <property type="match status" value="1"/>
</dbReference>
<dbReference type="CDD" id="cd08235">
    <property type="entry name" value="iditol_2_DH_like"/>
    <property type="match status" value="1"/>
</dbReference>
<dbReference type="PANTHER" id="PTHR43401:SF2">
    <property type="entry name" value="L-THREONINE 3-DEHYDROGENASE"/>
    <property type="match status" value="1"/>
</dbReference>
<gene>
    <name evidence="7" type="ORF">GCM10009851_32840</name>
</gene>
<comment type="similarity">
    <text evidence="5">Belongs to the zinc-containing alcohol dehydrogenase family.</text>
</comment>
<dbReference type="EMBL" id="BAAAQY010000011">
    <property type="protein sequence ID" value="GAA2245014.1"/>
    <property type="molecule type" value="Genomic_DNA"/>
</dbReference>
<comment type="caution">
    <text evidence="7">The sequence shown here is derived from an EMBL/GenBank/DDBJ whole genome shotgun (WGS) entry which is preliminary data.</text>
</comment>
<dbReference type="Gene3D" id="3.90.180.10">
    <property type="entry name" value="Medium-chain alcohol dehydrogenases, catalytic domain"/>
    <property type="match status" value="1"/>
</dbReference>
<keyword evidence="4" id="KW-0560">Oxidoreductase</keyword>
<accession>A0ABN3DZ91</accession>
<evidence type="ECO:0000256" key="3">
    <source>
        <dbReference type="ARBA" id="ARBA00022833"/>
    </source>
</evidence>
<dbReference type="InterPro" id="IPR050129">
    <property type="entry name" value="Zn_alcohol_dh"/>
</dbReference>
<dbReference type="Pfam" id="PF00107">
    <property type="entry name" value="ADH_zinc_N"/>
    <property type="match status" value="1"/>
</dbReference>
<evidence type="ECO:0000256" key="5">
    <source>
        <dbReference type="RuleBase" id="RU361277"/>
    </source>
</evidence>
<dbReference type="InterPro" id="IPR011032">
    <property type="entry name" value="GroES-like_sf"/>
</dbReference>
<keyword evidence="8" id="KW-1185">Reference proteome</keyword>
<proteinExistence type="inferred from homology"/>
<reference evidence="7 8" key="1">
    <citation type="journal article" date="2019" name="Int. J. Syst. Evol. Microbiol.">
        <title>The Global Catalogue of Microorganisms (GCM) 10K type strain sequencing project: providing services to taxonomists for standard genome sequencing and annotation.</title>
        <authorList>
            <consortium name="The Broad Institute Genomics Platform"/>
            <consortium name="The Broad Institute Genome Sequencing Center for Infectious Disease"/>
            <person name="Wu L."/>
            <person name="Ma J."/>
        </authorList>
    </citation>
    <scope>NUCLEOTIDE SEQUENCE [LARGE SCALE GENOMIC DNA]</scope>
    <source>
        <strain evidence="7 8">JCM 16117</strain>
    </source>
</reference>
<dbReference type="Proteomes" id="UP001500929">
    <property type="component" value="Unassembled WGS sequence"/>
</dbReference>
<dbReference type="SUPFAM" id="SSF51735">
    <property type="entry name" value="NAD(P)-binding Rossmann-fold domains"/>
    <property type="match status" value="1"/>
</dbReference>
<dbReference type="InterPro" id="IPR036291">
    <property type="entry name" value="NAD(P)-bd_dom_sf"/>
</dbReference>
<dbReference type="InterPro" id="IPR002328">
    <property type="entry name" value="ADH_Zn_CS"/>
</dbReference>
<dbReference type="InterPro" id="IPR020843">
    <property type="entry name" value="ER"/>
</dbReference>
<dbReference type="PANTHER" id="PTHR43401">
    <property type="entry name" value="L-THREONINE 3-DEHYDROGENASE"/>
    <property type="match status" value="1"/>
</dbReference>
<dbReference type="RefSeq" id="WP_259480648.1">
    <property type="nucleotide sequence ID" value="NZ_BAAAQY010000011.1"/>
</dbReference>
<sequence>MKAAVFREPGVIEVAEVPVPAIGPGDVLVRVRAASICGTDLRIVKHGHFRIPAGTPRVLGHEWSGEVVEAGAEVQGFAPGDRVSAAPNVGCGRCALCAKGLNQLCPDYEAFGITMDGGFAEFLRVPAIALERGNLFHLPDSVGFEVAAVIEPLSCCLHGQRKVEVGEGDTVLIIGAGPIGCFHTVLAKRAGARQVIVANSRQPRLEIAGRMGADVLVNVTETDLAAEVDRLTGGEGADVVITCVSKAEVISAATGLAGRLGRINVFSGLGDGARPPIDVNSLHYREQTLTGTTGSSVTDYGDAIDIVAGGGVDLTPVITGRFALDDIALAMEQSRTGAGMKSVIV</sequence>
<comment type="cofactor">
    <cofactor evidence="1 5">
        <name>Zn(2+)</name>
        <dbReference type="ChEBI" id="CHEBI:29105"/>
    </cofactor>
</comment>